<reference evidence="5 6" key="1">
    <citation type="submission" date="2020-07" db="EMBL/GenBank/DDBJ databases">
        <authorList>
            <person name="Feng H."/>
        </authorList>
    </citation>
    <scope>NUCLEOTIDE SEQUENCE [LARGE SCALE GENOMIC DNA]</scope>
    <source>
        <strain evidence="6">s-10</strain>
    </source>
</reference>
<dbReference type="RefSeq" id="WP_181752438.1">
    <property type="nucleotide sequence ID" value="NZ_JACEIQ010000013.1"/>
</dbReference>
<sequence>MPTLGKILQHRAYFTPKKEAIVGMKRRFTYEQYNKRVNQFAHYLLSLDVKPGDRIALLCSTDYWNPMLIFAIAKVGAIVIPLNWRLNANELAPLMENAQPKILFYDEEFSNILTYAKDISHIERAIKVGVDGDLDPALEELIDSFPDQEPNIEVDQHAPVILAYTSGTTGTPKGVLGSHDQYYNSCVSALFAGGFGSDGRSLFFSPLFHVSALCLLLQAALTGQTIVFMPRFHPRQVWDIVEQERVTFVYGAPALLKMMLPFLLERDRDLGSLQMIGSGGTFLPKDLALSYISFGYPVMNIYGQSEFMGAISYWSPDMGLDKIDSIGKLINGEMKIVDADTKQELPPGEVGEIAVKSPSVFIGYWQNDEETLKVKDEDGWLYTGDAGYIDQDGFIYVVDRYKDMIRFAVETVFPSEVEEVIRGLDGVNDVALIGVPHKDFGEIPRAYIELKEGATITEQEVLAYCHEKMAAFKVREVIFIEKLPRNGVGKIQKQLLRDQAASKTK</sequence>
<dbReference type="InterPro" id="IPR025110">
    <property type="entry name" value="AMP-bd_C"/>
</dbReference>
<dbReference type="SUPFAM" id="SSF56801">
    <property type="entry name" value="Acetyl-CoA synthetase-like"/>
    <property type="match status" value="1"/>
</dbReference>
<protein>
    <submittedName>
        <fullName evidence="5">AMP-binding protein</fullName>
    </submittedName>
</protein>
<dbReference type="PROSITE" id="PS00455">
    <property type="entry name" value="AMP_BINDING"/>
    <property type="match status" value="1"/>
</dbReference>
<evidence type="ECO:0000256" key="1">
    <source>
        <dbReference type="ARBA" id="ARBA00006432"/>
    </source>
</evidence>
<keyword evidence="6" id="KW-1185">Reference proteome</keyword>
<dbReference type="Pfam" id="PF13193">
    <property type="entry name" value="AMP-binding_C"/>
    <property type="match status" value="1"/>
</dbReference>
<dbReference type="InterPro" id="IPR000873">
    <property type="entry name" value="AMP-dep_synth/lig_dom"/>
</dbReference>
<evidence type="ECO:0000313" key="5">
    <source>
        <dbReference type="EMBL" id="MBA4495192.1"/>
    </source>
</evidence>
<feature type="domain" description="AMP-binding enzyme C-terminal" evidence="4">
    <location>
        <begin position="416"/>
        <end position="490"/>
    </location>
</feature>
<evidence type="ECO:0000259" key="4">
    <source>
        <dbReference type="Pfam" id="PF13193"/>
    </source>
</evidence>
<comment type="caution">
    <text evidence="5">The sequence shown here is derived from an EMBL/GenBank/DDBJ whole genome shotgun (WGS) entry which is preliminary data.</text>
</comment>
<dbReference type="Proteomes" id="UP000535491">
    <property type="component" value="Unassembled WGS sequence"/>
</dbReference>
<evidence type="ECO:0000313" key="6">
    <source>
        <dbReference type="Proteomes" id="UP000535491"/>
    </source>
</evidence>
<dbReference type="AlphaFoldDB" id="A0A7W1WSC5"/>
<dbReference type="Gene3D" id="3.30.300.30">
    <property type="match status" value="1"/>
</dbReference>
<proteinExistence type="inferred from homology"/>
<dbReference type="Gene3D" id="3.40.50.12780">
    <property type="entry name" value="N-terminal domain of ligase-like"/>
    <property type="match status" value="1"/>
</dbReference>
<dbReference type="InterPro" id="IPR020845">
    <property type="entry name" value="AMP-binding_CS"/>
</dbReference>
<dbReference type="GO" id="GO:0031956">
    <property type="term" value="F:medium-chain fatty acid-CoA ligase activity"/>
    <property type="evidence" value="ECO:0007669"/>
    <property type="project" value="TreeGrafter"/>
</dbReference>
<dbReference type="PANTHER" id="PTHR43201:SF5">
    <property type="entry name" value="MEDIUM-CHAIN ACYL-COA LIGASE ACSF2, MITOCHONDRIAL"/>
    <property type="match status" value="1"/>
</dbReference>
<name>A0A7W1WSC5_9BACL</name>
<evidence type="ECO:0000259" key="3">
    <source>
        <dbReference type="Pfam" id="PF00501"/>
    </source>
</evidence>
<organism evidence="5 6">
    <name type="scientific">Paenactinomyces guangxiensis</name>
    <dbReference type="NCBI Taxonomy" id="1490290"/>
    <lineage>
        <taxon>Bacteria</taxon>
        <taxon>Bacillati</taxon>
        <taxon>Bacillota</taxon>
        <taxon>Bacilli</taxon>
        <taxon>Bacillales</taxon>
        <taxon>Thermoactinomycetaceae</taxon>
        <taxon>Paenactinomyces</taxon>
    </lineage>
</organism>
<dbReference type="GO" id="GO:0006631">
    <property type="term" value="P:fatty acid metabolic process"/>
    <property type="evidence" value="ECO:0007669"/>
    <property type="project" value="TreeGrafter"/>
</dbReference>
<evidence type="ECO:0000256" key="2">
    <source>
        <dbReference type="ARBA" id="ARBA00022598"/>
    </source>
</evidence>
<dbReference type="Pfam" id="PF00501">
    <property type="entry name" value="AMP-binding"/>
    <property type="match status" value="1"/>
</dbReference>
<accession>A0A7W1WSC5</accession>
<dbReference type="PANTHER" id="PTHR43201">
    <property type="entry name" value="ACYL-COA SYNTHETASE"/>
    <property type="match status" value="1"/>
</dbReference>
<comment type="similarity">
    <text evidence="1">Belongs to the ATP-dependent AMP-binding enzyme family.</text>
</comment>
<keyword evidence="2" id="KW-0436">Ligase</keyword>
<dbReference type="InterPro" id="IPR045851">
    <property type="entry name" value="AMP-bd_C_sf"/>
</dbReference>
<gene>
    <name evidence="5" type="ORF">H1191_12835</name>
</gene>
<feature type="domain" description="AMP-dependent synthetase/ligase" evidence="3">
    <location>
        <begin position="9"/>
        <end position="365"/>
    </location>
</feature>
<dbReference type="InterPro" id="IPR042099">
    <property type="entry name" value="ANL_N_sf"/>
</dbReference>
<dbReference type="EMBL" id="JACEIQ010000013">
    <property type="protein sequence ID" value="MBA4495192.1"/>
    <property type="molecule type" value="Genomic_DNA"/>
</dbReference>